<reference evidence="2" key="1">
    <citation type="journal article" date="2023" name="IMA Fungus">
        <title>Comparative genomic study of the Penicillium genus elucidates a diverse pangenome and 15 lateral gene transfer events.</title>
        <authorList>
            <person name="Petersen C."/>
            <person name="Sorensen T."/>
            <person name="Nielsen M.R."/>
            <person name="Sondergaard T.E."/>
            <person name="Sorensen J.L."/>
            <person name="Fitzpatrick D.A."/>
            <person name="Frisvad J.C."/>
            <person name="Nielsen K.L."/>
        </authorList>
    </citation>
    <scope>NUCLEOTIDE SEQUENCE</scope>
    <source>
        <strain evidence="2">IBT 15450</strain>
    </source>
</reference>
<protein>
    <recommendedName>
        <fullName evidence="1">BZIP domain-containing protein</fullName>
    </recommendedName>
</protein>
<dbReference type="Gene3D" id="1.20.5.170">
    <property type="match status" value="1"/>
</dbReference>
<keyword evidence="3" id="KW-1185">Reference proteome</keyword>
<sequence>MDGGQVQMNWLQQPYTYSWAPVNMLNYSNPYTAPVTTSTFPSALNSSLPTSWPLSSPNLDNVANLNNETNRNDLTHQETSFQYPNLRPSSGTKMLADVQEQPESPKEIAQTFHLSPITKQAKRRVQNRNAQKVFRKRKQEHVETLEKQVIYLKQQLELCRQENNCLHGLSNHILDNL</sequence>
<accession>A0AAD6I513</accession>
<dbReference type="Proteomes" id="UP001219568">
    <property type="component" value="Unassembled WGS sequence"/>
</dbReference>
<dbReference type="InterPro" id="IPR046347">
    <property type="entry name" value="bZIP_sf"/>
</dbReference>
<feature type="domain" description="BZIP" evidence="1">
    <location>
        <begin position="119"/>
        <end position="167"/>
    </location>
</feature>
<dbReference type="CDD" id="cd14688">
    <property type="entry name" value="bZIP_YAP"/>
    <property type="match status" value="1"/>
</dbReference>
<dbReference type="Pfam" id="PF00170">
    <property type="entry name" value="bZIP_1"/>
    <property type="match status" value="1"/>
</dbReference>
<name>A0AAD6I513_PENCN</name>
<comment type="caution">
    <text evidence="2">The sequence shown here is derived from an EMBL/GenBank/DDBJ whole genome shotgun (WGS) entry which is preliminary data.</text>
</comment>
<proteinExistence type="predicted"/>
<evidence type="ECO:0000259" key="1">
    <source>
        <dbReference type="Pfam" id="PF00170"/>
    </source>
</evidence>
<dbReference type="SUPFAM" id="SSF57959">
    <property type="entry name" value="Leucine zipper domain"/>
    <property type="match status" value="1"/>
</dbReference>
<evidence type="ECO:0000313" key="2">
    <source>
        <dbReference type="EMBL" id="KAJ6030134.1"/>
    </source>
</evidence>
<reference evidence="2" key="2">
    <citation type="submission" date="2023-01" db="EMBL/GenBank/DDBJ databases">
        <authorList>
            <person name="Petersen C."/>
        </authorList>
    </citation>
    <scope>NUCLEOTIDE SEQUENCE</scope>
    <source>
        <strain evidence="2">IBT 15450</strain>
    </source>
</reference>
<dbReference type="InterPro" id="IPR004827">
    <property type="entry name" value="bZIP"/>
</dbReference>
<organism evidence="2 3">
    <name type="scientific">Penicillium canescens</name>
    <dbReference type="NCBI Taxonomy" id="5083"/>
    <lineage>
        <taxon>Eukaryota</taxon>
        <taxon>Fungi</taxon>
        <taxon>Dikarya</taxon>
        <taxon>Ascomycota</taxon>
        <taxon>Pezizomycotina</taxon>
        <taxon>Eurotiomycetes</taxon>
        <taxon>Eurotiomycetidae</taxon>
        <taxon>Eurotiales</taxon>
        <taxon>Aspergillaceae</taxon>
        <taxon>Penicillium</taxon>
    </lineage>
</organism>
<dbReference type="EMBL" id="JAQJZL010000014">
    <property type="protein sequence ID" value="KAJ6030134.1"/>
    <property type="molecule type" value="Genomic_DNA"/>
</dbReference>
<gene>
    <name evidence="2" type="ORF">N7460_010400</name>
</gene>
<dbReference type="AlphaFoldDB" id="A0AAD6I513"/>
<dbReference type="GO" id="GO:0003700">
    <property type="term" value="F:DNA-binding transcription factor activity"/>
    <property type="evidence" value="ECO:0007669"/>
    <property type="project" value="InterPro"/>
</dbReference>
<evidence type="ECO:0000313" key="3">
    <source>
        <dbReference type="Proteomes" id="UP001219568"/>
    </source>
</evidence>